<feature type="transmembrane region" description="Helical" evidence="1">
    <location>
        <begin position="44"/>
        <end position="62"/>
    </location>
</feature>
<accession>A0A8S5VAA4</accession>
<keyword evidence="1" id="KW-0472">Membrane</keyword>
<dbReference type="EMBL" id="BK016234">
    <property type="protein sequence ID" value="DAG03698.1"/>
    <property type="molecule type" value="Genomic_DNA"/>
</dbReference>
<evidence type="ECO:0000313" key="2">
    <source>
        <dbReference type="EMBL" id="DAG03698.1"/>
    </source>
</evidence>
<keyword evidence="1" id="KW-0812">Transmembrane</keyword>
<reference evidence="2" key="1">
    <citation type="journal article" date="2021" name="Proc. Natl. Acad. Sci. U.S.A.">
        <title>A Catalog of Tens of Thousands of Viruses from Human Metagenomes Reveals Hidden Associations with Chronic Diseases.</title>
        <authorList>
            <person name="Tisza M.J."/>
            <person name="Buck C.B."/>
        </authorList>
    </citation>
    <scope>NUCLEOTIDE SEQUENCE</scope>
    <source>
        <strain evidence="2">Ct6bU4</strain>
    </source>
</reference>
<protein>
    <submittedName>
        <fullName evidence="2">Uncharacterized protein</fullName>
    </submittedName>
</protein>
<proteinExistence type="predicted"/>
<evidence type="ECO:0000256" key="1">
    <source>
        <dbReference type="SAM" id="Phobius"/>
    </source>
</evidence>
<organism evidence="2">
    <name type="scientific">Siphoviridae sp. ct6bU4</name>
    <dbReference type="NCBI Taxonomy" id="2825344"/>
    <lineage>
        <taxon>Viruses</taxon>
        <taxon>Duplodnaviria</taxon>
        <taxon>Heunggongvirae</taxon>
        <taxon>Uroviricota</taxon>
        <taxon>Caudoviricetes</taxon>
    </lineage>
</organism>
<name>A0A8S5VAA4_9CAUD</name>
<feature type="transmembrane region" description="Helical" evidence="1">
    <location>
        <begin position="20"/>
        <end position="38"/>
    </location>
</feature>
<keyword evidence="1" id="KW-1133">Transmembrane helix</keyword>
<sequence>MEFIVKSLSSEQWAAVRKFAYAIIPLVGNLLIALGFMSTELWQIVSGILLQVVTFGVAFFNVTPTNPTPAALVSDVEPGSPSQL</sequence>